<reference evidence="2 3" key="1">
    <citation type="journal article" date="2021" name="Elife">
        <title>Chloroplast acquisition without the gene transfer in kleptoplastic sea slugs, Plakobranchus ocellatus.</title>
        <authorList>
            <person name="Maeda T."/>
            <person name="Takahashi S."/>
            <person name="Yoshida T."/>
            <person name="Shimamura S."/>
            <person name="Takaki Y."/>
            <person name="Nagai Y."/>
            <person name="Toyoda A."/>
            <person name="Suzuki Y."/>
            <person name="Arimoto A."/>
            <person name="Ishii H."/>
            <person name="Satoh N."/>
            <person name="Nishiyama T."/>
            <person name="Hasebe M."/>
            <person name="Maruyama T."/>
            <person name="Minagawa J."/>
            <person name="Obokata J."/>
            <person name="Shigenobu S."/>
        </authorList>
    </citation>
    <scope>NUCLEOTIDE SEQUENCE [LARGE SCALE GENOMIC DNA]</scope>
</reference>
<feature type="compositionally biased region" description="Low complexity" evidence="1">
    <location>
        <begin position="95"/>
        <end position="153"/>
    </location>
</feature>
<dbReference type="Proteomes" id="UP000735302">
    <property type="component" value="Unassembled WGS sequence"/>
</dbReference>
<feature type="region of interest" description="Disordered" evidence="1">
    <location>
        <begin position="88"/>
        <end position="153"/>
    </location>
</feature>
<name>A0AAV4B1U1_9GAST</name>
<evidence type="ECO:0000313" key="2">
    <source>
        <dbReference type="EMBL" id="GFO14560.1"/>
    </source>
</evidence>
<dbReference type="EMBL" id="BLXT01004580">
    <property type="protein sequence ID" value="GFO14560.1"/>
    <property type="molecule type" value="Genomic_DNA"/>
</dbReference>
<comment type="caution">
    <text evidence="2">The sequence shown here is derived from an EMBL/GenBank/DDBJ whole genome shotgun (WGS) entry which is preliminary data.</text>
</comment>
<proteinExistence type="predicted"/>
<evidence type="ECO:0000256" key="1">
    <source>
        <dbReference type="SAM" id="MobiDB-lite"/>
    </source>
</evidence>
<sequence length="153" mass="17717">MDSELLLRFAAISLLRVRSRHRGHGLKESLRVWDHQIKPILQARKAPKIVSASFLRNRLHMTTTELNPNGIYSRPCVKVKMKLETRNARPEMHENNNNNNKNNNNNNKNNNNNNNNNNFSSINNNNNNNSNNNDNDNNNNNNNNYNNNSNNKT</sequence>
<organism evidence="2 3">
    <name type="scientific">Plakobranchus ocellatus</name>
    <dbReference type="NCBI Taxonomy" id="259542"/>
    <lineage>
        <taxon>Eukaryota</taxon>
        <taxon>Metazoa</taxon>
        <taxon>Spiralia</taxon>
        <taxon>Lophotrochozoa</taxon>
        <taxon>Mollusca</taxon>
        <taxon>Gastropoda</taxon>
        <taxon>Heterobranchia</taxon>
        <taxon>Euthyneura</taxon>
        <taxon>Panpulmonata</taxon>
        <taxon>Sacoglossa</taxon>
        <taxon>Placobranchoidea</taxon>
        <taxon>Plakobranchidae</taxon>
        <taxon>Plakobranchus</taxon>
    </lineage>
</organism>
<gene>
    <name evidence="2" type="ORF">PoB_004106500</name>
</gene>
<accession>A0AAV4B1U1</accession>
<keyword evidence="3" id="KW-1185">Reference proteome</keyword>
<protein>
    <submittedName>
        <fullName evidence="2">Uncharacterized protein</fullName>
    </submittedName>
</protein>
<evidence type="ECO:0000313" key="3">
    <source>
        <dbReference type="Proteomes" id="UP000735302"/>
    </source>
</evidence>
<dbReference type="AlphaFoldDB" id="A0AAV4B1U1"/>